<proteinExistence type="predicted"/>
<sequence>MNKSVIALVITGSLALTGCSSSGSAGSSNGDNVVDRPQPQVPVIPDIDNSPEWGIDVGDPIERPEVVDPEFDMPVPSIPDIDNTPDWGLDTGNAPDRLPPTWSGPDNSGNTPDRLPPVWGGPELPPIDNGPEAAYTIKGNLITDVHGNTYEITSVDWFGQEMVVTDKDGNEYQVRIERQGIYEGDFTVFFNGQVISISGDTVQGGPRPLMEGSDSSIDRNSIRDAVRARLNK</sequence>
<keyword evidence="2" id="KW-1185">Reference proteome</keyword>
<comment type="caution">
    <text evidence="1">The sequence shown here is derived from an EMBL/GenBank/DDBJ whole genome shotgun (WGS) entry which is preliminary data.</text>
</comment>
<evidence type="ECO:0000313" key="2">
    <source>
        <dbReference type="Proteomes" id="UP000030421"/>
    </source>
</evidence>
<reference evidence="1" key="1">
    <citation type="submission" date="2014-10" db="EMBL/GenBank/DDBJ databases">
        <title>Genome sequencing of Vibrio caribbeanicus T14.</title>
        <authorList>
            <person name="Chan K.-G."/>
            <person name="Mohamad N.I."/>
        </authorList>
    </citation>
    <scope>NUCLEOTIDE SEQUENCE</scope>
    <source>
        <strain evidence="1">T14</strain>
    </source>
</reference>
<dbReference type="EMBL" id="JRWR01000012">
    <property type="protein sequence ID" value="KHD24109.1"/>
    <property type="molecule type" value="Genomic_DNA"/>
</dbReference>
<protein>
    <submittedName>
        <fullName evidence="1">Uncharacterized protein</fullName>
    </submittedName>
</protein>
<organism evidence="1 2">
    <name type="scientific">Vibrio caribbeanicus</name>
    <dbReference type="NCBI Taxonomy" id="701175"/>
    <lineage>
        <taxon>Bacteria</taxon>
        <taxon>Pseudomonadati</taxon>
        <taxon>Pseudomonadota</taxon>
        <taxon>Gammaproteobacteria</taxon>
        <taxon>Vibrionales</taxon>
        <taxon>Vibrionaceae</taxon>
        <taxon>Vibrio</taxon>
    </lineage>
</organism>
<accession>A0ACC4NUL2</accession>
<evidence type="ECO:0000313" key="1">
    <source>
        <dbReference type="EMBL" id="KHD24109.1"/>
    </source>
</evidence>
<dbReference type="Proteomes" id="UP000030421">
    <property type="component" value="Unassembled WGS sequence"/>
</dbReference>
<name>A0ACC4NUL2_9VIBR</name>
<gene>
    <name evidence="1" type="ORF">NM09_15385</name>
</gene>